<dbReference type="CDD" id="cd05271">
    <property type="entry name" value="NDUFA9_like_SDR_a"/>
    <property type="match status" value="1"/>
</dbReference>
<dbReference type="AlphaFoldDB" id="A0A512NR56"/>
<gene>
    <name evidence="2" type="ORF">RSO01_85900</name>
</gene>
<dbReference type="Pfam" id="PF05368">
    <property type="entry name" value="NmrA"/>
    <property type="match status" value="1"/>
</dbReference>
<dbReference type="InterPro" id="IPR036291">
    <property type="entry name" value="NAD(P)-bd_dom_sf"/>
</dbReference>
<protein>
    <submittedName>
        <fullName evidence="2">3-beta-hydroxy-Delta(5)-steroid dehydrogenase</fullName>
    </submittedName>
</protein>
<accession>A0A512NR56</accession>
<name>A0A512NR56_9HYPH</name>
<dbReference type="Proteomes" id="UP000321058">
    <property type="component" value="Unassembled WGS sequence"/>
</dbReference>
<evidence type="ECO:0000313" key="2">
    <source>
        <dbReference type="EMBL" id="GEP61424.1"/>
    </source>
</evidence>
<evidence type="ECO:0000313" key="3">
    <source>
        <dbReference type="Proteomes" id="UP000321058"/>
    </source>
</evidence>
<organism evidence="2 3">
    <name type="scientific">Reyranella soli</name>
    <dbReference type="NCBI Taxonomy" id="1230389"/>
    <lineage>
        <taxon>Bacteria</taxon>
        <taxon>Pseudomonadati</taxon>
        <taxon>Pseudomonadota</taxon>
        <taxon>Alphaproteobacteria</taxon>
        <taxon>Hyphomicrobiales</taxon>
        <taxon>Reyranellaceae</taxon>
        <taxon>Reyranella</taxon>
    </lineage>
</organism>
<keyword evidence="3" id="KW-1185">Reference proteome</keyword>
<dbReference type="RefSeq" id="WP_147156721.1">
    <property type="nucleotide sequence ID" value="NZ_BKAJ01000222.1"/>
</dbReference>
<dbReference type="InterPro" id="IPR051207">
    <property type="entry name" value="ComplexI_NDUFA9_subunit"/>
</dbReference>
<dbReference type="InterPro" id="IPR008030">
    <property type="entry name" value="NmrA-like"/>
</dbReference>
<proteinExistence type="predicted"/>
<comment type="caution">
    <text evidence="2">The sequence shown here is derived from an EMBL/GenBank/DDBJ whole genome shotgun (WGS) entry which is preliminary data.</text>
</comment>
<dbReference type="SUPFAM" id="SSF51735">
    <property type="entry name" value="NAD(P)-binding Rossmann-fold domains"/>
    <property type="match status" value="1"/>
</dbReference>
<dbReference type="FunFam" id="3.40.50.720:FF:000702">
    <property type="entry name" value="NADH dehydrogenase (Ubiquinone)"/>
    <property type="match status" value="1"/>
</dbReference>
<dbReference type="OrthoDB" id="9776313at2"/>
<sequence length="317" mass="33725">MDIKQVTVFGGSGFVGRAIVRALAPEGYLVRVACRRIELAERVKTAGDVGQVTVMRANLRMPQSVAAAIAGSQAVINAAGIPFERGRQRYRAVHVEGARAIAEAARAAGVQRLIHMSGIGAESRSSKNRYVQSKVEAEDAIIAGFENATILRPSVIFGPDDVMFNRLAKIATQAPFVPVVGNGHAKVQPVFAGDVGAAAVAVLARPDTVKSVFELGGPRVYTYREVAALTLREIGRDKRIIGVPAGLMKIAGWFAEFLPVPPLTHDQVDLLTTDNVVRGGAKTLADLGIAPTAAESILPTYLDRFRVGGRYNQHAPA</sequence>
<dbReference type="GO" id="GO:0044877">
    <property type="term" value="F:protein-containing complex binding"/>
    <property type="evidence" value="ECO:0007669"/>
    <property type="project" value="TreeGrafter"/>
</dbReference>
<reference evidence="2 3" key="1">
    <citation type="submission" date="2019-07" db="EMBL/GenBank/DDBJ databases">
        <title>Whole genome shotgun sequence of Reyranella soli NBRC 108950.</title>
        <authorList>
            <person name="Hosoyama A."/>
            <person name="Uohara A."/>
            <person name="Ohji S."/>
            <person name="Ichikawa N."/>
        </authorList>
    </citation>
    <scope>NUCLEOTIDE SEQUENCE [LARGE SCALE GENOMIC DNA]</scope>
    <source>
        <strain evidence="2 3">NBRC 108950</strain>
    </source>
</reference>
<dbReference type="PANTHER" id="PTHR12126:SF11">
    <property type="entry name" value="NADH DEHYDROGENASE [UBIQUINONE] 1 ALPHA SUBCOMPLEX SUBUNIT 9, MITOCHONDRIAL"/>
    <property type="match status" value="1"/>
</dbReference>
<evidence type="ECO:0000259" key="1">
    <source>
        <dbReference type="Pfam" id="PF05368"/>
    </source>
</evidence>
<dbReference type="PANTHER" id="PTHR12126">
    <property type="entry name" value="NADH-UBIQUINONE OXIDOREDUCTASE 39 KDA SUBUNIT-RELATED"/>
    <property type="match status" value="1"/>
</dbReference>
<dbReference type="Gene3D" id="3.40.50.720">
    <property type="entry name" value="NAD(P)-binding Rossmann-like Domain"/>
    <property type="match status" value="1"/>
</dbReference>
<dbReference type="EMBL" id="BKAJ01000222">
    <property type="protein sequence ID" value="GEP61424.1"/>
    <property type="molecule type" value="Genomic_DNA"/>
</dbReference>
<feature type="domain" description="NmrA-like" evidence="1">
    <location>
        <begin position="4"/>
        <end position="245"/>
    </location>
</feature>